<protein>
    <recommendedName>
        <fullName evidence="3">Polysaccharide pyruvyl transferase domain-containing protein</fullName>
    </recommendedName>
</protein>
<name>A0AAW3T0U9_9MICO</name>
<sequence>MLAPLKAFWWSPRRDLRVLAHELRDHGRAWGRLLAGPGRAFTNYGDELSELVLREALGRRVAWAPLGREDVVAIGSAMGPYIARGGVGRIWGTGLHTPDVPAASAELIRHRVLAIRGPLARDAFGLHQDTPLGDPGLLVRALRPGRPAGRRRGTVLITHFTSHADRQQREAIAAIAACGVRVLPPTLSPAAMLDEIGAAEHVVSAGMHGIILAHALRTPATLVSLRPRTPSDVAFKYHDYHRSVGLDVHVTGWRSLVSSTGRSAARMQGERDLEVVDARIDDLVDGLLAAAAPLRSSS</sequence>
<proteinExistence type="predicted"/>
<gene>
    <name evidence="1" type="ORF">FHW23_000037</name>
</gene>
<evidence type="ECO:0000313" key="2">
    <source>
        <dbReference type="Proteomes" id="UP000590225"/>
    </source>
</evidence>
<dbReference type="EMBL" id="JACGXP010000001">
    <property type="protein sequence ID" value="MBA8988805.1"/>
    <property type="molecule type" value="Genomic_DNA"/>
</dbReference>
<organism evidence="1 2">
    <name type="scientific">Curtobacterium pusillum</name>
    <dbReference type="NCBI Taxonomy" id="69373"/>
    <lineage>
        <taxon>Bacteria</taxon>
        <taxon>Bacillati</taxon>
        <taxon>Actinomycetota</taxon>
        <taxon>Actinomycetes</taxon>
        <taxon>Micrococcales</taxon>
        <taxon>Microbacteriaceae</taxon>
        <taxon>Curtobacterium</taxon>
    </lineage>
</organism>
<comment type="caution">
    <text evidence="1">The sequence shown here is derived from an EMBL/GenBank/DDBJ whole genome shotgun (WGS) entry which is preliminary data.</text>
</comment>
<accession>A0AAW3T0U9</accession>
<dbReference type="AlphaFoldDB" id="A0AAW3T0U9"/>
<evidence type="ECO:0008006" key="3">
    <source>
        <dbReference type="Google" id="ProtNLM"/>
    </source>
</evidence>
<dbReference type="Proteomes" id="UP000590225">
    <property type="component" value="Unassembled WGS sequence"/>
</dbReference>
<reference evidence="1 2" key="1">
    <citation type="submission" date="2020-07" db="EMBL/GenBank/DDBJ databases">
        <title>Above-ground endophytic microbial communities from plants in different locations in the United States.</title>
        <authorList>
            <person name="Frank C."/>
        </authorList>
    </citation>
    <scope>NUCLEOTIDE SEQUENCE [LARGE SCALE GENOMIC DNA]</scope>
    <source>
        <strain evidence="1 2">WPL5_2</strain>
    </source>
</reference>
<evidence type="ECO:0000313" key="1">
    <source>
        <dbReference type="EMBL" id="MBA8988805.1"/>
    </source>
</evidence>
<dbReference type="RefSeq" id="WP_182514790.1">
    <property type="nucleotide sequence ID" value="NZ_JACGXP010000001.1"/>
</dbReference>